<dbReference type="AlphaFoldDB" id="A0A1J9RIL7"/>
<feature type="region of interest" description="Disordered" evidence="1">
    <location>
        <begin position="224"/>
        <end position="270"/>
    </location>
</feature>
<name>A0A1J9RIL7_9EURO</name>
<dbReference type="VEuPathDB" id="FungiDB:ACJ73_01151"/>
<sequence length="293" mass="31995">MDLCDTIAALNEEMENRPHYYDEDPFNAEPLPVNNEPEQLNPGEVIFSTPPPHVVYDTIEEGIKAINDFAGSHGYAVVKRGITRGGRHHDGPIIRVYLTNTWPPRYNTPLFVTLHTKISPYAIKLVADIRDQFLPVGGPNTSPIPGVCTGKTTTTLGVPCIHVIRDFIAQGTPLECTQFHSQCHLAPISLNPIDPRLLLLNPLIIRTRGRPAGATNRISTAELSTRRDPSGFEYVDGPARGRGRGRGRGQAQARGNSGNQEAAEVDTESVAIVPPVAPEVVPEVVELNLVETR</sequence>
<dbReference type="EMBL" id="LGTZ01000096">
    <property type="protein sequence ID" value="OJD27461.1"/>
    <property type="molecule type" value="Genomic_DNA"/>
</dbReference>
<protein>
    <submittedName>
        <fullName evidence="2">Uncharacterized protein</fullName>
    </submittedName>
</protein>
<reference evidence="2 3" key="1">
    <citation type="submission" date="2015-08" db="EMBL/GenBank/DDBJ databases">
        <title>Emmonsia species relationships and genome sequence.</title>
        <authorList>
            <person name="Cuomo C.A."/>
            <person name="Schwartz I.S."/>
            <person name="Kenyon C."/>
            <person name="De Hoog G.S."/>
            <person name="Govender N.P."/>
            <person name="Botha A."/>
            <person name="Moreno L."/>
            <person name="De Vries M."/>
            <person name="Munoz J.F."/>
            <person name="Stielow J.B."/>
        </authorList>
    </citation>
    <scope>NUCLEOTIDE SEQUENCE [LARGE SCALE GENOMIC DNA]</scope>
    <source>
        <strain evidence="2 3">EI222</strain>
    </source>
</reference>
<dbReference type="Proteomes" id="UP000242791">
    <property type="component" value="Unassembled WGS sequence"/>
</dbReference>
<accession>A0A1J9RIL7</accession>
<evidence type="ECO:0000313" key="3">
    <source>
        <dbReference type="Proteomes" id="UP000242791"/>
    </source>
</evidence>
<evidence type="ECO:0000313" key="2">
    <source>
        <dbReference type="EMBL" id="OJD27461.1"/>
    </source>
</evidence>
<keyword evidence="3" id="KW-1185">Reference proteome</keyword>
<proteinExistence type="predicted"/>
<comment type="caution">
    <text evidence="2">The sequence shown here is derived from an EMBL/GenBank/DDBJ whole genome shotgun (WGS) entry which is preliminary data.</text>
</comment>
<dbReference type="STRING" id="1658174.A0A1J9RIL7"/>
<gene>
    <name evidence="2" type="ORF">ACJ73_01151</name>
</gene>
<evidence type="ECO:0000256" key="1">
    <source>
        <dbReference type="SAM" id="MobiDB-lite"/>
    </source>
</evidence>
<organism evidence="2 3">
    <name type="scientific">Blastomyces percursus</name>
    <dbReference type="NCBI Taxonomy" id="1658174"/>
    <lineage>
        <taxon>Eukaryota</taxon>
        <taxon>Fungi</taxon>
        <taxon>Dikarya</taxon>
        <taxon>Ascomycota</taxon>
        <taxon>Pezizomycotina</taxon>
        <taxon>Eurotiomycetes</taxon>
        <taxon>Eurotiomycetidae</taxon>
        <taxon>Onygenales</taxon>
        <taxon>Ajellomycetaceae</taxon>
        <taxon>Blastomyces</taxon>
    </lineage>
</organism>